<reference evidence="2 3" key="1">
    <citation type="submission" date="2019-04" db="EMBL/GenBank/DDBJ databases">
        <title>Streptomyces oryziradicis sp. nov., a novel actinomycete isolated from rhizosphere soil of rice (Oryza sativa L.).</title>
        <authorList>
            <person name="Li C."/>
        </authorList>
    </citation>
    <scope>NUCLEOTIDE SEQUENCE [LARGE SCALE GENOMIC DNA]</scope>
    <source>
        <strain evidence="2 3">NEAU-C40</strain>
    </source>
</reference>
<name>A0A4U0SKH5_9ACTN</name>
<dbReference type="EMBL" id="SUMC01000014">
    <property type="protein sequence ID" value="TKA10370.1"/>
    <property type="molecule type" value="Genomic_DNA"/>
</dbReference>
<feature type="region of interest" description="Disordered" evidence="1">
    <location>
        <begin position="24"/>
        <end position="49"/>
    </location>
</feature>
<protein>
    <submittedName>
        <fullName evidence="2">Uncharacterized protein</fullName>
    </submittedName>
</protein>
<feature type="compositionally biased region" description="Low complexity" evidence="1">
    <location>
        <begin position="29"/>
        <end position="42"/>
    </location>
</feature>
<sequence>MIAAGATVGAVAVLTAGIVAVSGPDKPHQAASAPASSSPHPSGIVFPDGPDATVAPGQTPGMVIKWAALDGDSAWDQRDRASGSGPWTVTVRRHDGSVGINSAVVTFPVPAPGKGRAVEVGGASGTAGDGEITWRIGGAYARVRGDLPEPELVAIAAATTVTAGRPAVAPPAGFSVTATAPSRPRDLREVRYLSAAAGEAAALSEGVTFTGVVRCGGFEDRLYAAKARAAGTVHGKPAVVTSALEGDGLLAWEPTPGVVAYVGYSGAPFTGAAVAALHRIAERTRLLDPQQWQATGAQTTNGVNDFG</sequence>
<accession>A0A4U0SKH5</accession>
<organism evidence="2 3">
    <name type="scientific">Actinacidiphila oryziradicis</name>
    <dbReference type="NCBI Taxonomy" id="2571141"/>
    <lineage>
        <taxon>Bacteria</taxon>
        <taxon>Bacillati</taxon>
        <taxon>Actinomycetota</taxon>
        <taxon>Actinomycetes</taxon>
        <taxon>Kitasatosporales</taxon>
        <taxon>Streptomycetaceae</taxon>
        <taxon>Actinacidiphila</taxon>
    </lineage>
</organism>
<keyword evidence="3" id="KW-1185">Reference proteome</keyword>
<gene>
    <name evidence="2" type="ORF">FCI23_16820</name>
</gene>
<evidence type="ECO:0000313" key="2">
    <source>
        <dbReference type="EMBL" id="TKA10370.1"/>
    </source>
</evidence>
<dbReference type="Proteomes" id="UP000305778">
    <property type="component" value="Unassembled WGS sequence"/>
</dbReference>
<evidence type="ECO:0000313" key="3">
    <source>
        <dbReference type="Proteomes" id="UP000305778"/>
    </source>
</evidence>
<dbReference type="RefSeq" id="WP_136724723.1">
    <property type="nucleotide sequence ID" value="NZ_SUMC01000014.1"/>
</dbReference>
<dbReference type="AlphaFoldDB" id="A0A4U0SKH5"/>
<proteinExistence type="predicted"/>
<evidence type="ECO:0000256" key="1">
    <source>
        <dbReference type="SAM" id="MobiDB-lite"/>
    </source>
</evidence>
<dbReference type="OrthoDB" id="3370873at2"/>
<comment type="caution">
    <text evidence="2">The sequence shown here is derived from an EMBL/GenBank/DDBJ whole genome shotgun (WGS) entry which is preliminary data.</text>
</comment>